<protein>
    <recommendedName>
        <fullName evidence="3">PGG domain-containing protein</fullName>
    </recommendedName>
</protein>
<keyword evidence="2" id="KW-0472">Membrane</keyword>
<reference evidence="4" key="1">
    <citation type="journal article" date="2022" name="Plant J.">
        <title>Strategies of tolerance reflected in two North American maple genomes.</title>
        <authorList>
            <person name="McEvoy S.L."/>
            <person name="Sezen U.U."/>
            <person name="Trouern-Trend A."/>
            <person name="McMahon S.M."/>
            <person name="Schaberg P.G."/>
            <person name="Yang J."/>
            <person name="Wegrzyn J.L."/>
            <person name="Swenson N.G."/>
        </authorList>
    </citation>
    <scope>NUCLEOTIDE SEQUENCE</scope>
    <source>
        <strain evidence="4">NS2018</strain>
    </source>
</reference>
<keyword evidence="2" id="KW-1133">Transmembrane helix</keyword>
<name>A0AA39VG37_ACESA</name>
<dbReference type="Gene3D" id="1.25.40.20">
    <property type="entry name" value="Ankyrin repeat-containing domain"/>
    <property type="match status" value="1"/>
</dbReference>
<dbReference type="PANTHER" id="PTHR24177:SF215">
    <property type="entry name" value="PGG DOMAIN-CONTAINING PROTEIN"/>
    <property type="match status" value="1"/>
</dbReference>
<dbReference type="EMBL" id="JAUESC010000385">
    <property type="protein sequence ID" value="KAK0578816.1"/>
    <property type="molecule type" value="Genomic_DNA"/>
</dbReference>
<feature type="transmembrane region" description="Helical" evidence="2">
    <location>
        <begin position="248"/>
        <end position="270"/>
    </location>
</feature>
<sequence>MLARKLIKIDDSWEMSYNKDTSKYFKPNTKGSKVDDPPRKQLPAADQRTNQGDTQEVETPLLAATRTGVIELVKVILNMHPQAVDHVSHKMQNMLHIAASYRRRDIFKLVKKMEIPTRRLIMGIDEKGYTVLHHVADTGNYNGGTRPGPAYQLQEELQWFQMVEEIMPSYFTQHHDKNNQTAKELFREMHQKQLEDAQKWIKDTSQSCSAVAVLVATVVFAAAFTVPGGNDEKEGFPLLLHSPFFKSFTLTDVVSLSCSLTALVMFLSIVTSPFDLENFHVSLPRRLTLGFAMLFMSVLTTMLTFTSTIILIIQGEHRQEWTLTLMISCIAFVPVSVLALTHFPLFPSFITAWYTILKFIWNAPPFRFLHKLVHRYLPSKDQ</sequence>
<reference evidence="4" key="2">
    <citation type="submission" date="2023-06" db="EMBL/GenBank/DDBJ databases">
        <authorList>
            <person name="Swenson N.G."/>
            <person name="Wegrzyn J.L."/>
            <person name="Mcevoy S.L."/>
        </authorList>
    </citation>
    <scope>NUCLEOTIDE SEQUENCE</scope>
    <source>
        <strain evidence="4">NS2018</strain>
        <tissue evidence="4">Leaf</tissue>
    </source>
</reference>
<feature type="transmembrane region" description="Helical" evidence="2">
    <location>
        <begin position="291"/>
        <end position="313"/>
    </location>
</feature>
<evidence type="ECO:0000256" key="1">
    <source>
        <dbReference type="SAM" id="MobiDB-lite"/>
    </source>
</evidence>
<keyword evidence="5" id="KW-1185">Reference proteome</keyword>
<dbReference type="GO" id="GO:0016020">
    <property type="term" value="C:membrane"/>
    <property type="evidence" value="ECO:0007669"/>
    <property type="project" value="TreeGrafter"/>
</dbReference>
<dbReference type="Pfam" id="PF13962">
    <property type="entry name" value="PGG"/>
    <property type="match status" value="1"/>
</dbReference>
<feature type="transmembrane region" description="Helical" evidence="2">
    <location>
        <begin position="208"/>
        <end position="228"/>
    </location>
</feature>
<dbReference type="InterPro" id="IPR036770">
    <property type="entry name" value="Ankyrin_rpt-contain_sf"/>
</dbReference>
<dbReference type="SUPFAM" id="SSF48403">
    <property type="entry name" value="Ankyrin repeat"/>
    <property type="match status" value="1"/>
</dbReference>
<feature type="region of interest" description="Disordered" evidence="1">
    <location>
        <begin position="19"/>
        <end position="58"/>
    </location>
</feature>
<keyword evidence="2" id="KW-0812">Transmembrane</keyword>
<dbReference type="InterPro" id="IPR026961">
    <property type="entry name" value="PGG_dom"/>
</dbReference>
<feature type="transmembrane region" description="Helical" evidence="2">
    <location>
        <begin position="325"/>
        <end position="357"/>
    </location>
</feature>
<dbReference type="PANTHER" id="PTHR24177">
    <property type="entry name" value="CASKIN"/>
    <property type="match status" value="1"/>
</dbReference>
<evidence type="ECO:0000256" key="2">
    <source>
        <dbReference type="SAM" id="Phobius"/>
    </source>
</evidence>
<comment type="caution">
    <text evidence="4">The sequence shown here is derived from an EMBL/GenBank/DDBJ whole genome shotgun (WGS) entry which is preliminary data.</text>
</comment>
<organism evidence="4 5">
    <name type="scientific">Acer saccharum</name>
    <name type="common">Sugar maple</name>
    <dbReference type="NCBI Taxonomy" id="4024"/>
    <lineage>
        <taxon>Eukaryota</taxon>
        <taxon>Viridiplantae</taxon>
        <taxon>Streptophyta</taxon>
        <taxon>Embryophyta</taxon>
        <taxon>Tracheophyta</taxon>
        <taxon>Spermatophyta</taxon>
        <taxon>Magnoliopsida</taxon>
        <taxon>eudicotyledons</taxon>
        <taxon>Gunneridae</taxon>
        <taxon>Pentapetalae</taxon>
        <taxon>rosids</taxon>
        <taxon>malvids</taxon>
        <taxon>Sapindales</taxon>
        <taxon>Sapindaceae</taxon>
        <taxon>Hippocastanoideae</taxon>
        <taxon>Acereae</taxon>
        <taxon>Acer</taxon>
    </lineage>
</organism>
<proteinExistence type="predicted"/>
<evidence type="ECO:0000259" key="3">
    <source>
        <dbReference type="Pfam" id="PF13962"/>
    </source>
</evidence>
<accession>A0AA39VG37</accession>
<feature type="domain" description="PGG" evidence="3">
    <location>
        <begin position="199"/>
        <end position="310"/>
    </location>
</feature>
<dbReference type="AlphaFoldDB" id="A0AA39VG37"/>
<evidence type="ECO:0000313" key="5">
    <source>
        <dbReference type="Proteomes" id="UP001168877"/>
    </source>
</evidence>
<dbReference type="Proteomes" id="UP001168877">
    <property type="component" value="Unassembled WGS sequence"/>
</dbReference>
<evidence type="ECO:0000313" key="4">
    <source>
        <dbReference type="EMBL" id="KAK0578816.1"/>
    </source>
</evidence>
<gene>
    <name evidence="4" type="ORF">LWI29_016592</name>
</gene>